<dbReference type="Gene3D" id="2.60.120.200">
    <property type="match status" value="1"/>
</dbReference>
<dbReference type="EMBL" id="JAGYWB010000004">
    <property type="protein sequence ID" value="KAI0524693.1"/>
    <property type="molecule type" value="Genomic_DNA"/>
</dbReference>
<dbReference type="AlphaFoldDB" id="A0A8T3C1U6"/>
<dbReference type="InterPro" id="IPR000757">
    <property type="entry name" value="Beta-glucanase-like"/>
</dbReference>
<dbReference type="InterPro" id="IPR013320">
    <property type="entry name" value="ConA-like_dom_sf"/>
</dbReference>
<evidence type="ECO:0000259" key="1">
    <source>
        <dbReference type="Pfam" id="PF00722"/>
    </source>
</evidence>
<dbReference type="Pfam" id="PF00722">
    <property type="entry name" value="Glyco_hydro_16"/>
    <property type="match status" value="1"/>
</dbReference>
<dbReference type="SMR" id="A0A8T3C1U6"/>
<evidence type="ECO:0000313" key="2">
    <source>
        <dbReference type="EMBL" id="KAI0524693.1"/>
    </source>
</evidence>
<accession>A0A8T3C1U6</accession>
<dbReference type="SUPFAM" id="SSF49899">
    <property type="entry name" value="Concanavalin A-like lectins/glucanases"/>
    <property type="match status" value="1"/>
</dbReference>
<sequence length="92" mass="10508">MCRSVEVEVVAFPRRPMWVYVPIWDASSWTMNDGKYRADYRFQHFVANFIARGCTATSLTTFRPPPSSSAGFGLIQLQRAAMELTSKFIIII</sequence>
<comment type="caution">
    <text evidence="2">The sequence shown here is derived from an EMBL/GenBank/DDBJ whole genome shotgun (WGS) entry which is preliminary data.</text>
</comment>
<dbReference type="OrthoDB" id="4781at2759"/>
<dbReference type="Proteomes" id="UP000829196">
    <property type="component" value="Unassembled WGS sequence"/>
</dbReference>
<organism evidence="2 3">
    <name type="scientific">Dendrobium nobile</name>
    <name type="common">Orchid</name>
    <dbReference type="NCBI Taxonomy" id="94219"/>
    <lineage>
        <taxon>Eukaryota</taxon>
        <taxon>Viridiplantae</taxon>
        <taxon>Streptophyta</taxon>
        <taxon>Embryophyta</taxon>
        <taxon>Tracheophyta</taxon>
        <taxon>Spermatophyta</taxon>
        <taxon>Magnoliopsida</taxon>
        <taxon>Liliopsida</taxon>
        <taxon>Asparagales</taxon>
        <taxon>Orchidaceae</taxon>
        <taxon>Epidendroideae</taxon>
        <taxon>Malaxideae</taxon>
        <taxon>Dendrobiinae</taxon>
        <taxon>Dendrobium</taxon>
    </lineage>
</organism>
<reference evidence="2" key="1">
    <citation type="journal article" date="2022" name="Front. Genet.">
        <title>Chromosome-Scale Assembly of the Dendrobium nobile Genome Provides Insights Into the Molecular Mechanism of the Biosynthesis of the Medicinal Active Ingredient of Dendrobium.</title>
        <authorList>
            <person name="Xu Q."/>
            <person name="Niu S.-C."/>
            <person name="Li K.-L."/>
            <person name="Zheng P.-J."/>
            <person name="Zhang X.-J."/>
            <person name="Jia Y."/>
            <person name="Liu Y."/>
            <person name="Niu Y.-X."/>
            <person name="Yu L.-H."/>
            <person name="Chen D.-F."/>
            <person name="Zhang G.-Q."/>
        </authorList>
    </citation>
    <scope>NUCLEOTIDE SEQUENCE</scope>
    <source>
        <tissue evidence="2">Leaf</tissue>
    </source>
</reference>
<keyword evidence="3" id="KW-1185">Reference proteome</keyword>
<name>A0A8T3C1U6_DENNO</name>
<proteinExistence type="predicted"/>
<dbReference type="GO" id="GO:0005975">
    <property type="term" value="P:carbohydrate metabolic process"/>
    <property type="evidence" value="ECO:0007669"/>
    <property type="project" value="InterPro"/>
</dbReference>
<evidence type="ECO:0000313" key="3">
    <source>
        <dbReference type="Proteomes" id="UP000829196"/>
    </source>
</evidence>
<protein>
    <recommendedName>
        <fullName evidence="1">GH16 domain-containing protein</fullName>
    </recommendedName>
</protein>
<gene>
    <name evidence="2" type="ORF">KFK09_004075</name>
</gene>
<feature type="domain" description="GH16" evidence="1">
    <location>
        <begin position="9"/>
        <end position="41"/>
    </location>
</feature>
<dbReference type="GO" id="GO:0004553">
    <property type="term" value="F:hydrolase activity, hydrolyzing O-glycosyl compounds"/>
    <property type="evidence" value="ECO:0007669"/>
    <property type="project" value="InterPro"/>
</dbReference>